<evidence type="ECO:0000313" key="4">
    <source>
        <dbReference type="Proteomes" id="UP000295252"/>
    </source>
</evidence>
<feature type="transmembrane region" description="Helical" evidence="2">
    <location>
        <begin position="113"/>
        <end position="135"/>
    </location>
</feature>
<protein>
    <submittedName>
        <fullName evidence="3">Uncharacterized protein</fullName>
    </submittedName>
</protein>
<gene>
    <name evidence="3" type="ORF">GSCOC_T00023836001</name>
</gene>
<keyword evidence="2" id="KW-0472">Membrane</keyword>
<keyword evidence="2" id="KW-1133">Transmembrane helix</keyword>
<evidence type="ECO:0000313" key="3">
    <source>
        <dbReference type="EMBL" id="CDP06828.1"/>
    </source>
</evidence>
<feature type="region of interest" description="Disordered" evidence="1">
    <location>
        <begin position="59"/>
        <end position="78"/>
    </location>
</feature>
<dbReference type="Gramene" id="CDP06828">
    <property type="protein sequence ID" value="CDP06828"/>
    <property type="gene ID" value="GSCOC_T00023836001"/>
</dbReference>
<sequence length="138" mass="15586">MWKLKIAEGGSLWLQTTNGHFPYQFWEFDPNVAISEGELAAIDETCENFRINRFEKKHSGRREDGGGVRGGEGEREKKKRLTALEEVIGAGTGAGGGSGLGWERKKKKKGREFFGSFVCFGYFEVCRLKILINFLEFL</sequence>
<name>A0A068UGR5_COFCA</name>
<keyword evidence="4" id="KW-1185">Reference proteome</keyword>
<dbReference type="AlphaFoldDB" id="A0A068UGR5"/>
<evidence type="ECO:0000256" key="1">
    <source>
        <dbReference type="SAM" id="MobiDB-lite"/>
    </source>
</evidence>
<dbReference type="STRING" id="49390.A0A068UGR5"/>
<accession>A0A068UGR5</accession>
<dbReference type="InParanoid" id="A0A068UGR5"/>
<dbReference type="EMBL" id="HG739107">
    <property type="protein sequence ID" value="CDP06828.1"/>
    <property type="molecule type" value="Genomic_DNA"/>
</dbReference>
<organism evidence="3 4">
    <name type="scientific">Coffea canephora</name>
    <name type="common">Robusta coffee</name>
    <dbReference type="NCBI Taxonomy" id="49390"/>
    <lineage>
        <taxon>Eukaryota</taxon>
        <taxon>Viridiplantae</taxon>
        <taxon>Streptophyta</taxon>
        <taxon>Embryophyta</taxon>
        <taxon>Tracheophyta</taxon>
        <taxon>Spermatophyta</taxon>
        <taxon>Magnoliopsida</taxon>
        <taxon>eudicotyledons</taxon>
        <taxon>Gunneridae</taxon>
        <taxon>Pentapetalae</taxon>
        <taxon>asterids</taxon>
        <taxon>lamiids</taxon>
        <taxon>Gentianales</taxon>
        <taxon>Rubiaceae</taxon>
        <taxon>Ixoroideae</taxon>
        <taxon>Gardenieae complex</taxon>
        <taxon>Bertiereae - Coffeeae clade</taxon>
        <taxon>Coffeeae</taxon>
        <taxon>Coffea</taxon>
    </lineage>
</organism>
<feature type="compositionally biased region" description="Basic and acidic residues" evidence="1">
    <location>
        <begin position="61"/>
        <end position="76"/>
    </location>
</feature>
<reference evidence="4" key="1">
    <citation type="journal article" date="2014" name="Science">
        <title>The coffee genome provides insight into the convergent evolution of caffeine biosynthesis.</title>
        <authorList>
            <person name="Denoeud F."/>
            <person name="Carretero-Paulet L."/>
            <person name="Dereeper A."/>
            <person name="Droc G."/>
            <person name="Guyot R."/>
            <person name="Pietrella M."/>
            <person name="Zheng C."/>
            <person name="Alberti A."/>
            <person name="Anthony F."/>
            <person name="Aprea G."/>
            <person name="Aury J.M."/>
            <person name="Bento P."/>
            <person name="Bernard M."/>
            <person name="Bocs S."/>
            <person name="Campa C."/>
            <person name="Cenci A."/>
            <person name="Combes M.C."/>
            <person name="Crouzillat D."/>
            <person name="Da Silva C."/>
            <person name="Daddiego L."/>
            <person name="De Bellis F."/>
            <person name="Dussert S."/>
            <person name="Garsmeur O."/>
            <person name="Gayraud T."/>
            <person name="Guignon V."/>
            <person name="Jahn K."/>
            <person name="Jamilloux V."/>
            <person name="Joet T."/>
            <person name="Labadie K."/>
            <person name="Lan T."/>
            <person name="Leclercq J."/>
            <person name="Lepelley M."/>
            <person name="Leroy T."/>
            <person name="Li L.T."/>
            <person name="Librado P."/>
            <person name="Lopez L."/>
            <person name="Munoz A."/>
            <person name="Noel B."/>
            <person name="Pallavicini A."/>
            <person name="Perrotta G."/>
            <person name="Poncet V."/>
            <person name="Pot D."/>
            <person name="Priyono X."/>
            <person name="Rigoreau M."/>
            <person name="Rouard M."/>
            <person name="Rozas J."/>
            <person name="Tranchant-Dubreuil C."/>
            <person name="VanBuren R."/>
            <person name="Zhang Q."/>
            <person name="Andrade A.C."/>
            <person name="Argout X."/>
            <person name="Bertrand B."/>
            <person name="de Kochko A."/>
            <person name="Graziosi G."/>
            <person name="Henry R.J."/>
            <person name="Jayarama X."/>
            <person name="Ming R."/>
            <person name="Nagai C."/>
            <person name="Rounsley S."/>
            <person name="Sankoff D."/>
            <person name="Giuliano G."/>
            <person name="Albert V.A."/>
            <person name="Wincker P."/>
            <person name="Lashermes P."/>
        </authorList>
    </citation>
    <scope>NUCLEOTIDE SEQUENCE [LARGE SCALE GENOMIC DNA]</scope>
    <source>
        <strain evidence="4">cv. DH200-94</strain>
    </source>
</reference>
<dbReference type="Proteomes" id="UP000295252">
    <property type="component" value="Chromosome IV"/>
</dbReference>
<proteinExistence type="predicted"/>
<evidence type="ECO:0000256" key="2">
    <source>
        <dbReference type="SAM" id="Phobius"/>
    </source>
</evidence>
<keyword evidence="2" id="KW-0812">Transmembrane</keyword>